<evidence type="ECO:0000313" key="1">
    <source>
        <dbReference type="Proteomes" id="UP000887576"/>
    </source>
</evidence>
<name>A0AC34RAW0_9BILA</name>
<dbReference type="WBParaSite" id="JU765_v2.g5246.t1">
    <property type="protein sequence ID" value="JU765_v2.g5246.t1"/>
    <property type="gene ID" value="JU765_v2.g5246"/>
</dbReference>
<proteinExistence type="predicted"/>
<organism evidence="1 2">
    <name type="scientific">Panagrolaimus sp. JU765</name>
    <dbReference type="NCBI Taxonomy" id="591449"/>
    <lineage>
        <taxon>Eukaryota</taxon>
        <taxon>Metazoa</taxon>
        <taxon>Ecdysozoa</taxon>
        <taxon>Nematoda</taxon>
        <taxon>Chromadorea</taxon>
        <taxon>Rhabditida</taxon>
        <taxon>Tylenchina</taxon>
        <taxon>Panagrolaimomorpha</taxon>
        <taxon>Panagrolaimoidea</taxon>
        <taxon>Panagrolaimidae</taxon>
        <taxon>Panagrolaimus</taxon>
    </lineage>
</organism>
<sequence length="192" mass="22182">MLVLNVINHACRIIFDDDDHISSRNCTPVNEEHYFPNCLEDHKEKICDYPTEKSNYELEKSCLNGYEGKCDKIFAQHVKVRKYAHAPYSDRCYKFIENDCHTTIVRDGSNTCKLFTCDLVTFGDLIEFGKEKCITDKNSVVHCRCYGEDCQKLSDEELEKGIKCYDERISKVILCKNSTNCKIELGECFAAK</sequence>
<dbReference type="Proteomes" id="UP000887576">
    <property type="component" value="Unplaced"/>
</dbReference>
<evidence type="ECO:0000313" key="2">
    <source>
        <dbReference type="WBParaSite" id="JU765_v2.g5246.t1"/>
    </source>
</evidence>
<accession>A0AC34RAW0</accession>
<reference evidence="2" key="1">
    <citation type="submission" date="2022-11" db="UniProtKB">
        <authorList>
            <consortium name="WormBaseParasite"/>
        </authorList>
    </citation>
    <scope>IDENTIFICATION</scope>
</reference>
<protein>
    <submittedName>
        <fullName evidence="2">DUF19 domain-containing protein</fullName>
    </submittedName>
</protein>